<dbReference type="NCBIfam" id="NF007741">
    <property type="entry name" value="PRK10421.1"/>
    <property type="match status" value="1"/>
</dbReference>
<accession>A0A0J8VSQ9</accession>
<dbReference type="OrthoDB" id="5450856at2"/>
<proteinExistence type="predicted"/>
<evidence type="ECO:0000313" key="6">
    <source>
        <dbReference type="Proteomes" id="UP000037315"/>
    </source>
</evidence>
<evidence type="ECO:0000313" key="5">
    <source>
        <dbReference type="EMBL" id="KMV35550.1"/>
    </source>
</evidence>
<dbReference type="STRING" id="1121863.GCA_000621185_03466"/>
<dbReference type="EMBL" id="LFEJ01000010">
    <property type="protein sequence ID" value="KMV35550.1"/>
    <property type="molecule type" value="Genomic_DNA"/>
</dbReference>
<keyword evidence="2" id="KW-0238">DNA-binding</keyword>
<dbReference type="InterPro" id="IPR011711">
    <property type="entry name" value="GntR_C"/>
</dbReference>
<dbReference type="Proteomes" id="UP000037315">
    <property type="component" value="Unassembled WGS sequence"/>
</dbReference>
<evidence type="ECO:0000256" key="3">
    <source>
        <dbReference type="ARBA" id="ARBA00023163"/>
    </source>
</evidence>
<dbReference type="PATRIC" id="fig|1656095.3.peg.605"/>
<gene>
    <name evidence="5" type="ORF">ACH50_06505</name>
</gene>
<dbReference type="SMART" id="SM00895">
    <property type="entry name" value="FCD"/>
    <property type="match status" value="1"/>
</dbReference>
<dbReference type="CDD" id="cd07377">
    <property type="entry name" value="WHTH_GntR"/>
    <property type="match status" value="1"/>
</dbReference>
<dbReference type="PANTHER" id="PTHR43537:SF18">
    <property type="entry name" value="L-LACTATE DEHYDROGENASE OPERON REGULATORY PROTEIN-RELATED"/>
    <property type="match status" value="1"/>
</dbReference>
<dbReference type="InterPro" id="IPR008920">
    <property type="entry name" value="TF_FadR/GntR_C"/>
</dbReference>
<organism evidence="5 6">
    <name type="scientific">Franconibacter pulveris</name>
    <dbReference type="NCBI Taxonomy" id="435910"/>
    <lineage>
        <taxon>Bacteria</taxon>
        <taxon>Pseudomonadati</taxon>
        <taxon>Pseudomonadota</taxon>
        <taxon>Gammaproteobacteria</taxon>
        <taxon>Enterobacterales</taxon>
        <taxon>Enterobacteriaceae</taxon>
        <taxon>Franconibacter</taxon>
    </lineage>
</organism>
<keyword evidence="3" id="KW-0804">Transcription</keyword>
<comment type="caution">
    <text evidence="5">The sequence shown here is derived from an EMBL/GenBank/DDBJ whole genome shotgun (WGS) entry which is preliminary data.</text>
</comment>
<dbReference type="InterPro" id="IPR036390">
    <property type="entry name" value="WH_DNA-bd_sf"/>
</dbReference>
<dbReference type="GO" id="GO:0003700">
    <property type="term" value="F:DNA-binding transcription factor activity"/>
    <property type="evidence" value="ECO:0007669"/>
    <property type="project" value="InterPro"/>
</dbReference>
<evidence type="ECO:0000259" key="4">
    <source>
        <dbReference type="PROSITE" id="PS50949"/>
    </source>
</evidence>
<sequence length="262" mass="30007">MTTMTKRLADHLVERIRIFIRDRGLEAGMRLPAERKFAAELGVSRNSLREAIQILIREGLLISRRGGGTFLRYQLEPWSEQRIVQPIRSLLADDPGYRYDILEARHAIEASTAWHAALRATPADKEKLQICFDATLKFTEQDDPDLAAQADVRFHLAIAEASHNIVLLQTMRGFFDLLQSSVMESRQRMYLQPPIFSQLTEQHREMLDAILAGDAERARKAVMQHLGFVHSTIKQLDEDVARQARVTRLPDDLLTLPREKKS</sequence>
<name>A0A0J8VSQ9_9ENTR</name>
<dbReference type="PRINTS" id="PR00035">
    <property type="entry name" value="HTHGNTR"/>
</dbReference>
<protein>
    <submittedName>
        <fullName evidence="5">Transcriptional regulator</fullName>
    </submittedName>
</protein>
<dbReference type="AlphaFoldDB" id="A0A0J8VSQ9"/>
<dbReference type="InterPro" id="IPR000524">
    <property type="entry name" value="Tscrpt_reg_HTH_GntR"/>
</dbReference>
<dbReference type="GO" id="GO:0003677">
    <property type="term" value="F:DNA binding"/>
    <property type="evidence" value="ECO:0007669"/>
    <property type="project" value="UniProtKB-KW"/>
</dbReference>
<keyword evidence="6" id="KW-1185">Reference proteome</keyword>
<dbReference type="SUPFAM" id="SSF46785">
    <property type="entry name" value="Winged helix' DNA-binding domain"/>
    <property type="match status" value="1"/>
</dbReference>
<dbReference type="RefSeq" id="WP_024556748.1">
    <property type="nucleotide sequence ID" value="NZ_LFEJ01000010.1"/>
</dbReference>
<dbReference type="Gene3D" id="1.10.10.10">
    <property type="entry name" value="Winged helix-like DNA-binding domain superfamily/Winged helix DNA-binding domain"/>
    <property type="match status" value="1"/>
</dbReference>
<evidence type="ECO:0000256" key="1">
    <source>
        <dbReference type="ARBA" id="ARBA00023015"/>
    </source>
</evidence>
<dbReference type="Pfam" id="PF07729">
    <property type="entry name" value="FCD"/>
    <property type="match status" value="1"/>
</dbReference>
<dbReference type="PROSITE" id="PS50949">
    <property type="entry name" value="HTH_GNTR"/>
    <property type="match status" value="1"/>
</dbReference>
<reference evidence="5 6" key="1">
    <citation type="submission" date="2015-06" db="EMBL/GenBank/DDBJ databases">
        <title>Genome sequencing of Cronobacter sp. strain DJ34 isolated from petroleum contaminated sludge of Duliajan Oil Fields, Assam, India.</title>
        <authorList>
            <person name="Pal S."/>
            <person name="Banerjee T.D."/>
            <person name="Roy A."/>
            <person name="Sar P."/>
            <person name="Kazy S.K."/>
        </authorList>
    </citation>
    <scope>NUCLEOTIDE SEQUENCE [LARGE SCALE GENOMIC DNA]</scope>
    <source>
        <strain evidence="5 6">DJ34</strain>
    </source>
</reference>
<dbReference type="Pfam" id="PF00392">
    <property type="entry name" value="GntR"/>
    <property type="match status" value="1"/>
</dbReference>
<dbReference type="PANTHER" id="PTHR43537">
    <property type="entry name" value="TRANSCRIPTIONAL REGULATOR, GNTR FAMILY"/>
    <property type="match status" value="1"/>
</dbReference>
<dbReference type="SMART" id="SM00345">
    <property type="entry name" value="HTH_GNTR"/>
    <property type="match status" value="1"/>
</dbReference>
<evidence type="ECO:0000256" key="2">
    <source>
        <dbReference type="ARBA" id="ARBA00023125"/>
    </source>
</evidence>
<dbReference type="Gene3D" id="1.20.120.530">
    <property type="entry name" value="GntR ligand-binding domain-like"/>
    <property type="match status" value="1"/>
</dbReference>
<dbReference type="InterPro" id="IPR036388">
    <property type="entry name" value="WH-like_DNA-bd_sf"/>
</dbReference>
<feature type="domain" description="HTH gntR-type" evidence="4">
    <location>
        <begin position="6"/>
        <end position="74"/>
    </location>
</feature>
<dbReference type="SUPFAM" id="SSF48008">
    <property type="entry name" value="GntR ligand-binding domain-like"/>
    <property type="match status" value="1"/>
</dbReference>
<keyword evidence="1" id="KW-0805">Transcription regulation</keyword>